<sequence>MRKLFAITCIFAIILGSNAYVARQLLNTDDGNCNTSKLGLIPVGEFRYNDDACERYDCSPGLLSITGCGTASVDDPKCRLVRGRGHHPGCCPTISCD</sequence>
<dbReference type="InterPro" id="IPR029277">
    <property type="entry name" value="SVWC_dom"/>
</dbReference>
<reference evidence="5" key="1">
    <citation type="submission" date="2020-07" db="EMBL/GenBank/DDBJ databases">
        <title>Multicomponent nature underlies the extraordinary mechanical properties of spider dragline silk.</title>
        <authorList>
            <person name="Kono N."/>
            <person name="Nakamura H."/>
            <person name="Mori M."/>
            <person name="Yoshida Y."/>
            <person name="Ohtoshi R."/>
            <person name="Malay A.D."/>
            <person name="Moran D.A.P."/>
            <person name="Tomita M."/>
            <person name="Numata K."/>
            <person name="Arakawa K."/>
        </authorList>
    </citation>
    <scope>NUCLEOTIDE SEQUENCE</scope>
</reference>
<proteinExistence type="predicted"/>
<dbReference type="EMBL" id="BMAO01039451">
    <property type="protein sequence ID" value="GFR31507.1"/>
    <property type="molecule type" value="Genomic_DNA"/>
</dbReference>
<accession>A0A8X6M4D4</accession>
<name>A0A8X6M4D4_TRICU</name>
<evidence type="ECO:0000256" key="2">
    <source>
        <dbReference type="ARBA" id="ARBA00022525"/>
    </source>
</evidence>
<dbReference type="AlphaFoldDB" id="A0A8X6M4D4"/>
<gene>
    <name evidence="5" type="primary">AVEN_267288_1</name>
    <name evidence="5" type="ORF">TNCT_282881</name>
</gene>
<dbReference type="OrthoDB" id="6409530at2759"/>
<feature type="domain" description="Single" evidence="4">
    <location>
        <begin position="33"/>
        <end position="96"/>
    </location>
</feature>
<dbReference type="GO" id="GO:0005576">
    <property type="term" value="C:extracellular region"/>
    <property type="evidence" value="ECO:0007669"/>
    <property type="project" value="UniProtKB-SubCell"/>
</dbReference>
<evidence type="ECO:0000256" key="1">
    <source>
        <dbReference type="ARBA" id="ARBA00004613"/>
    </source>
</evidence>
<keyword evidence="6" id="KW-1185">Reference proteome</keyword>
<feature type="signal peptide" evidence="3">
    <location>
        <begin position="1"/>
        <end position="19"/>
    </location>
</feature>
<evidence type="ECO:0000313" key="5">
    <source>
        <dbReference type="EMBL" id="GFR31507.1"/>
    </source>
</evidence>
<keyword evidence="3" id="KW-0732">Signal</keyword>
<comment type="caution">
    <text evidence="5">The sequence shown here is derived from an EMBL/GenBank/DDBJ whole genome shotgun (WGS) entry which is preliminary data.</text>
</comment>
<comment type="subcellular location">
    <subcellularLocation>
        <location evidence="1">Secreted</location>
    </subcellularLocation>
</comment>
<evidence type="ECO:0000313" key="6">
    <source>
        <dbReference type="Proteomes" id="UP000887116"/>
    </source>
</evidence>
<dbReference type="SMART" id="SM01318">
    <property type="entry name" value="SVWC"/>
    <property type="match status" value="1"/>
</dbReference>
<keyword evidence="2" id="KW-0964">Secreted</keyword>
<organism evidence="5 6">
    <name type="scientific">Trichonephila clavata</name>
    <name type="common">Joro spider</name>
    <name type="synonym">Nephila clavata</name>
    <dbReference type="NCBI Taxonomy" id="2740835"/>
    <lineage>
        <taxon>Eukaryota</taxon>
        <taxon>Metazoa</taxon>
        <taxon>Ecdysozoa</taxon>
        <taxon>Arthropoda</taxon>
        <taxon>Chelicerata</taxon>
        <taxon>Arachnida</taxon>
        <taxon>Araneae</taxon>
        <taxon>Araneomorphae</taxon>
        <taxon>Entelegynae</taxon>
        <taxon>Araneoidea</taxon>
        <taxon>Nephilidae</taxon>
        <taxon>Trichonephila</taxon>
    </lineage>
</organism>
<dbReference type="Pfam" id="PF15430">
    <property type="entry name" value="SVWC"/>
    <property type="match status" value="1"/>
</dbReference>
<feature type="chain" id="PRO_5036465694" evidence="3">
    <location>
        <begin position="20"/>
        <end position="97"/>
    </location>
</feature>
<dbReference type="Proteomes" id="UP000887116">
    <property type="component" value="Unassembled WGS sequence"/>
</dbReference>
<evidence type="ECO:0000256" key="3">
    <source>
        <dbReference type="SAM" id="SignalP"/>
    </source>
</evidence>
<protein>
    <submittedName>
        <fullName evidence="5">SVWC domain-containing protein</fullName>
    </submittedName>
</protein>
<evidence type="ECO:0000259" key="4">
    <source>
        <dbReference type="SMART" id="SM01318"/>
    </source>
</evidence>